<dbReference type="CDD" id="cd01425">
    <property type="entry name" value="RPS2"/>
    <property type="match status" value="1"/>
</dbReference>
<evidence type="ECO:0000256" key="2">
    <source>
        <dbReference type="ARBA" id="ARBA00022980"/>
    </source>
</evidence>
<dbReference type="NCBIfam" id="TIGR01011">
    <property type="entry name" value="rpsB_bact"/>
    <property type="match status" value="1"/>
</dbReference>
<dbReference type="GO" id="GO:0003735">
    <property type="term" value="F:structural constituent of ribosome"/>
    <property type="evidence" value="ECO:0007669"/>
    <property type="project" value="InterPro"/>
</dbReference>
<dbReference type="InterPro" id="IPR001865">
    <property type="entry name" value="Ribosomal_uS2"/>
</dbReference>
<dbReference type="AlphaFoldDB" id="A0AA40F2S8"/>
<dbReference type="PANTHER" id="PTHR12534">
    <property type="entry name" value="30S RIBOSOMAL PROTEIN S2 PROKARYOTIC AND ORGANELLAR"/>
    <property type="match status" value="1"/>
</dbReference>
<dbReference type="Proteomes" id="UP001172155">
    <property type="component" value="Unassembled WGS sequence"/>
</dbReference>
<dbReference type="GO" id="GO:0006412">
    <property type="term" value="P:translation"/>
    <property type="evidence" value="ECO:0007669"/>
    <property type="project" value="InterPro"/>
</dbReference>
<comment type="caution">
    <text evidence="5">The sequence shown here is derived from an EMBL/GenBank/DDBJ whole genome shotgun (WGS) entry which is preliminary data.</text>
</comment>
<dbReference type="InterPro" id="IPR005706">
    <property type="entry name" value="Ribosomal_uS2_bac/mit/plastid"/>
</dbReference>
<dbReference type="InterPro" id="IPR018130">
    <property type="entry name" value="Ribosomal_uS2_CS"/>
</dbReference>
<dbReference type="PANTHER" id="PTHR12534:SF0">
    <property type="entry name" value="SMALL RIBOSOMAL SUBUNIT PROTEIN US2M"/>
    <property type="match status" value="1"/>
</dbReference>
<evidence type="ECO:0000256" key="1">
    <source>
        <dbReference type="ARBA" id="ARBA00006242"/>
    </source>
</evidence>
<dbReference type="PRINTS" id="PR00395">
    <property type="entry name" value="RIBOSOMALS2"/>
</dbReference>
<evidence type="ECO:0000256" key="4">
    <source>
        <dbReference type="SAM" id="MobiDB-lite"/>
    </source>
</evidence>
<keyword evidence="2 5" id="KW-0689">Ribosomal protein</keyword>
<dbReference type="SUPFAM" id="SSF52313">
    <property type="entry name" value="Ribosomal protein S2"/>
    <property type="match status" value="1"/>
</dbReference>
<dbReference type="EMBL" id="JAUKUD010000003">
    <property type="protein sequence ID" value="KAK0750154.1"/>
    <property type="molecule type" value="Genomic_DNA"/>
</dbReference>
<feature type="compositionally biased region" description="Basic and acidic residues" evidence="4">
    <location>
        <begin position="17"/>
        <end position="27"/>
    </location>
</feature>
<gene>
    <name evidence="5" type="ORF">B0T18DRAFT_408353</name>
</gene>
<evidence type="ECO:0000256" key="3">
    <source>
        <dbReference type="ARBA" id="ARBA00023274"/>
    </source>
</evidence>
<dbReference type="PROSITE" id="PS00962">
    <property type="entry name" value="RIBOSOMAL_S2_1"/>
    <property type="match status" value="1"/>
</dbReference>
<dbReference type="Pfam" id="PF00318">
    <property type="entry name" value="Ribosomal_S2"/>
    <property type="match status" value="1"/>
</dbReference>
<evidence type="ECO:0000313" key="5">
    <source>
        <dbReference type="EMBL" id="KAK0750154.1"/>
    </source>
</evidence>
<dbReference type="GO" id="GO:0005763">
    <property type="term" value="C:mitochondrial small ribosomal subunit"/>
    <property type="evidence" value="ECO:0007669"/>
    <property type="project" value="TreeGrafter"/>
</dbReference>
<accession>A0AA40F2S8</accession>
<comment type="similarity">
    <text evidence="1">Belongs to the universal ribosomal protein uS2 family.</text>
</comment>
<feature type="region of interest" description="Disordered" evidence="4">
    <location>
        <begin position="17"/>
        <end position="42"/>
    </location>
</feature>
<proteinExistence type="inferred from homology"/>
<keyword evidence="6" id="KW-1185">Reference proteome</keyword>
<organism evidence="5 6">
    <name type="scientific">Schizothecium vesticola</name>
    <dbReference type="NCBI Taxonomy" id="314040"/>
    <lineage>
        <taxon>Eukaryota</taxon>
        <taxon>Fungi</taxon>
        <taxon>Dikarya</taxon>
        <taxon>Ascomycota</taxon>
        <taxon>Pezizomycotina</taxon>
        <taxon>Sordariomycetes</taxon>
        <taxon>Sordariomycetidae</taxon>
        <taxon>Sordariales</taxon>
        <taxon>Schizotheciaceae</taxon>
        <taxon>Schizothecium</taxon>
    </lineage>
</organism>
<protein>
    <submittedName>
        <fullName evidence="5">Ribosomal protein S2, flavodoxin-like domain-containing protein</fullName>
    </submittedName>
</protein>
<evidence type="ECO:0000313" key="6">
    <source>
        <dbReference type="Proteomes" id="UP001172155"/>
    </source>
</evidence>
<dbReference type="Gene3D" id="3.40.50.10490">
    <property type="entry name" value="Glucose-6-phosphate isomerase like protein, domain 1"/>
    <property type="match status" value="1"/>
</dbReference>
<dbReference type="HAMAP" id="MF_00291_B">
    <property type="entry name" value="Ribosomal_uS2_B"/>
    <property type="match status" value="1"/>
</dbReference>
<dbReference type="InterPro" id="IPR023591">
    <property type="entry name" value="Ribosomal_uS2_flav_dom_sf"/>
</dbReference>
<keyword evidence="3" id="KW-0687">Ribonucleoprotein</keyword>
<name>A0AA40F2S8_9PEZI</name>
<sequence length="433" mass="47916">MDPRWCSQFLPQNRECTDPRIERKVDRTPTPAGDGRGNSTSTMIIRNTGVRHGRRALAAPVVRTLLRPISMLPKSALTSATTATATADDVNTKDAELRDALSAAMSYKRKREEADQLKAELAKIPQNFNQFVHIQKHTKGLGSTVKSRYEAGVHLRDPPADATLEMLLAAQAHMGANTSLWNPANARYIYGVRDGIHIISLESTAAHLRRAARVVEEVAYGGGLVLFVGTREGQKQAVVKAAQLAEGCHLFQRWVPGTITNRDMILRAQSLRVVDMLDRDVEGADELLGELRPVKPDLVVCMNPMENYVLLDECGQASVPTIGVVDTDADPTWVTYQIPANDDSLRTTELIAAVLGRAGERGQKRRRADASQGICTWEESDGVRHYRIKKLDEQRKAMEEKMAREDGEVKEEVIHPGDLREQLGRQAIGEAAY</sequence>
<reference evidence="5" key="1">
    <citation type="submission" date="2023-06" db="EMBL/GenBank/DDBJ databases">
        <title>Genome-scale phylogeny and comparative genomics of the fungal order Sordariales.</title>
        <authorList>
            <consortium name="Lawrence Berkeley National Laboratory"/>
            <person name="Hensen N."/>
            <person name="Bonometti L."/>
            <person name="Westerberg I."/>
            <person name="Brannstrom I.O."/>
            <person name="Guillou S."/>
            <person name="Cros-Aarteil S."/>
            <person name="Calhoun S."/>
            <person name="Haridas S."/>
            <person name="Kuo A."/>
            <person name="Mondo S."/>
            <person name="Pangilinan J."/>
            <person name="Riley R."/>
            <person name="LaButti K."/>
            <person name="Andreopoulos B."/>
            <person name="Lipzen A."/>
            <person name="Chen C."/>
            <person name="Yanf M."/>
            <person name="Daum C."/>
            <person name="Ng V."/>
            <person name="Clum A."/>
            <person name="Steindorff A."/>
            <person name="Ohm R."/>
            <person name="Martin F."/>
            <person name="Silar P."/>
            <person name="Natvig D."/>
            <person name="Lalanne C."/>
            <person name="Gautier V."/>
            <person name="Ament-velasquez S.L."/>
            <person name="Kruys A."/>
            <person name="Hutchinson M.I."/>
            <person name="Powell A.J."/>
            <person name="Barry K."/>
            <person name="Miller A.N."/>
            <person name="Grigoriev I.V."/>
            <person name="Debuchy R."/>
            <person name="Gladieux P."/>
            <person name="Thoren M.H."/>
            <person name="Johannesson H."/>
        </authorList>
    </citation>
    <scope>NUCLEOTIDE SEQUENCE</scope>
    <source>
        <strain evidence="5">SMH3187-1</strain>
    </source>
</reference>